<keyword evidence="5" id="KW-0418">Kinase</keyword>
<reference evidence="11" key="1">
    <citation type="journal article" date="2020" name="mSystems">
        <title>Genome- and Community-Level Interaction Insights into Carbon Utilization and Element Cycling Functions of Hydrothermarchaeota in Hydrothermal Sediment.</title>
        <authorList>
            <person name="Zhou Z."/>
            <person name="Liu Y."/>
            <person name="Xu W."/>
            <person name="Pan J."/>
            <person name="Luo Z.H."/>
            <person name="Li M."/>
        </authorList>
    </citation>
    <scope>NUCLEOTIDE SEQUENCE [LARGE SCALE GENOMIC DNA]</scope>
    <source>
        <strain evidence="11">SpSt-1220</strain>
    </source>
</reference>
<dbReference type="PROSITE" id="PS50109">
    <property type="entry name" value="HIS_KIN"/>
    <property type="match status" value="1"/>
</dbReference>
<comment type="caution">
    <text evidence="11">The sequence shown here is derived from an EMBL/GenBank/DDBJ whole genome shotgun (WGS) entry which is preliminary data.</text>
</comment>
<dbReference type="CDD" id="cd00156">
    <property type="entry name" value="REC"/>
    <property type="match status" value="1"/>
</dbReference>
<keyword evidence="7" id="KW-0902">Two-component regulatory system</keyword>
<evidence type="ECO:0000259" key="9">
    <source>
        <dbReference type="PROSITE" id="PS50109"/>
    </source>
</evidence>
<sequence length="337" mass="36744">SSYMRKIIQGALRAKDMTSQLLSFSQQLPSKKYAFRPHLVVKEALALLQTSLPDNVGMEADVSQDCGSILAEPTQYYQVVMNLCANALQAMGATGGVLRVSLKRETIGEGDSRISDAGLVPGDYIVLGVCDTGCGMESGIVERIFDPYFTTKEAGKGSGLGLSVVHGIVKTYRGGITVQSEPGKGASFSVYLPRVVDEPVKVKEVLPVAPLPGLERIVVVDDETMITSLFQAVLNRFGYQYVIFNNGNEALDFITRQPEAFDLLITDMTMPQMNGLDLSLKARAIRPDLPIILCTGYSELITEEQAQELGINVFLMKPFSIEDLFSAMRKVLAEIES</sequence>
<dbReference type="SUPFAM" id="SSF52172">
    <property type="entry name" value="CheY-like"/>
    <property type="match status" value="1"/>
</dbReference>
<dbReference type="PANTHER" id="PTHR43065:SF46">
    <property type="entry name" value="C4-DICARBOXYLATE TRANSPORT SENSOR PROTEIN DCTB"/>
    <property type="match status" value="1"/>
</dbReference>
<dbReference type="InterPro" id="IPR005467">
    <property type="entry name" value="His_kinase_dom"/>
</dbReference>
<keyword evidence="6" id="KW-0067">ATP-binding</keyword>
<evidence type="ECO:0000256" key="2">
    <source>
        <dbReference type="ARBA" id="ARBA00012438"/>
    </source>
</evidence>
<dbReference type="GO" id="GO:0005524">
    <property type="term" value="F:ATP binding"/>
    <property type="evidence" value="ECO:0007669"/>
    <property type="project" value="UniProtKB-KW"/>
</dbReference>
<dbReference type="Pfam" id="PF00072">
    <property type="entry name" value="Response_reg"/>
    <property type="match status" value="1"/>
</dbReference>
<dbReference type="Proteomes" id="UP000886162">
    <property type="component" value="Unassembled WGS sequence"/>
</dbReference>
<dbReference type="InterPro" id="IPR036890">
    <property type="entry name" value="HATPase_C_sf"/>
</dbReference>
<evidence type="ECO:0000256" key="7">
    <source>
        <dbReference type="ARBA" id="ARBA00023012"/>
    </source>
</evidence>
<feature type="modified residue" description="4-aspartylphosphate" evidence="8">
    <location>
        <position position="267"/>
    </location>
</feature>
<evidence type="ECO:0000313" key="11">
    <source>
        <dbReference type="EMBL" id="HDR46899.1"/>
    </source>
</evidence>
<proteinExistence type="predicted"/>
<dbReference type="SMART" id="SM00448">
    <property type="entry name" value="REC"/>
    <property type="match status" value="1"/>
</dbReference>
<dbReference type="EC" id="2.7.13.3" evidence="2"/>
<dbReference type="Pfam" id="PF02518">
    <property type="entry name" value="HATPase_c"/>
    <property type="match status" value="1"/>
</dbReference>
<evidence type="ECO:0000259" key="10">
    <source>
        <dbReference type="PROSITE" id="PS50110"/>
    </source>
</evidence>
<dbReference type="InterPro" id="IPR011006">
    <property type="entry name" value="CheY-like_superfamily"/>
</dbReference>
<dbReference type="Gene3D" id="3.40.50.2300">
    <property type="match status" value="1"/>
</dbReference>
<keyword evidence="4" id="KW-0547">Nucleotide-binding</keyword>
<evidence type="ECO:0000256" key="1">
    <source>
        <dbReference type="ARBA" id="ARBA00000085"/>
    </source>
</evidence>
<dbReference type="PROSITE" id="PS50110">
    <property type="entry name" value="RESPONSE_REGULATORY"/>
    <property type="match status" value="1"/>
</dbReference>
<feature type="domain" description="Histidine kinase" evidence="9">
    <location>
        <begin position="1"/>
        <end position="196"/>
    </location>
</feature>
<dbReference type="PRINTS" id="PR00344">
    <property type="entry name" value="BCTRLSENSOR"/>
</dbReference>
<evidence type="ECO:0000256" key="5">
    <source>
        <dbReference type="ARBA" id="ARBA00022777"/>
    </source>
</evidence>
<dbReference type="SMART" id="SM00387">
    <property type="entry name" value="HATPase_c"/>
    <property type="match status" value="1"/>
</dbReference>
<feature type="non-terminal residue" evidence="11">
    <location>
        <position position="1"/>
    </location>
</feature>
<keyword evidence="3" id="KW-0808">Transferase</keyword>
<dbReference type="InterPro" id="IPR004358">
    <property type="entry name" value="Sig_transdc_His_kin-like_C"/>
</dbReference>
<protein>
    <recommendedName>
        <fullName evidence="2">histidine kinase</fullName>
        <ecNumber evidence="2">2.7.13.3</ecNumber>
    </recommendedName>
</protein>
<dbReference type="InterPro" id="IPR003594">
    <property type="entry name" value="HATPase_dom"/>
</dbReference>
<feature type="domain" description="Response regulatory" evidence="10">
    <location>
        <begin position="216"/>
        <end position="332"/>
    </location>
</feature>
<evidence type="ECO:0000256" key="4">
    <source>
        <dbReference type="ARBA" id="ARBA00022741"/>
    </source>
</evidence>
<accession>A0A831LQW2</accession>
<evidence type="ECO:0000256" key="8">
    <source>
        <dbReference type="PROSITE-ProRule" id="PRU00169"/>
    </source>
</evidence>
<dbReference type="Gene3D" id="3.30.565.10">
    <property type="entry name" value="Histidine kinase-like ATPase, C-terminal domain"/>
    <property type="match status" value="1"/>
</dbReference>
<dbReference type="InterPro" id="IPR001789">
    <property type="entry name" value="Sig_transdc_resp-reg_receiver"/>
</dbReference>
<dbReference type="SUPFAM" id="SSF55874">
    <property type="entry name" value="ATPase domain of HSP90 chaperone/DNA topoisomerase II/histidine kinase"/>
    <property type="match status" value="1"/>
</dbReference>
<dbReference type="AlphaFoldDB" id="A0A831LQW2"/>
<dbReference type="GO" id="GO:0000160">
    <property type="term" value="P:phosphorelay signal transduction system"/>
    <property type="evidence" value="ECO:0007669"/>
    <property type="project" value="UniProtKB-KW"/>
</dbReference>
<organism evidence="11">
    <name type="scientific">Geoalkalibacter subterraneus</name>
    <dbReference type="NCBI Taxonomy" id="483547"/>
    <lineage>
        <taxon>Bacteria</taxon>
        <taxon>Pseudomonadati</taxon>
        <taxon>Thermodesulfobacteriota</taxon>
        <taxon>Desulfuromonadia</taxon>
        <taxon>Desulfuromonadales</taxon>
        <taxon>Geoalkalibacteraceae</taxon>
        <taxon>Geoalkalibacter</taxon>
    </lineage>
</organism>
<dbReference type="GO" id="GO:0004673">
    <property type="term" value="F:protein histidine kinase activity"/>
    <property type="evidence" value="ECO:0007669"/>
    <property type="project" value="UniProtKB-EC"/>
</dbReference>
<comment type="catalytic activity">
    <reaction evidence="1">
        <text>ATP + protein L-histidine = ADP + protein N-phospho-L-histidine.</text>
        <dbReference type="EC" id="2.7.13.3"/>
    </reaction>
</comment>
<dbReference type="PANTHER" id="PTHR43065">
    <property type="entry name" value="SENSOR HISTIDINE KINASE"/>
    <property type="match status" value="1"/>
</dbReference>
<dbReference type="EMBL" id="DSDO01000297">
    <property type="protein sequence ID" value="HDR46899.1"/>
    <property type="molecule type" value="Genomic_DNA"/>
</dbReference>
<gene>
    <name evidence="11" type="ORF">ENN94_04280</name>
</gene>
<evidence type="ECO:0000256" key="3">
    <source>
        <dbReference type="ARBA" id="ARBA00022679"/>
    </source>
</evidence>
<name>A0A831LQW2_9BACT</name>
<keyword evidence="8" id="KW-0597">Phosphoprotein</keyword>
<evidence type="ECO:0000256" key="6">
    <source>
        <dbReference type="ARBA" id="ARBA00022840"/>
    </source>
</evidence>